<sequence length="118" mass="13664">MSDQYGFYSVIDYSVDSARTQQEYVRAFEELSREWVSHWPGFLSVRFLASEDGRRVFNLVHWESEEAFRAFERDSDTDGRVAAIRRAVDGVGGHLELRMTESPRYRVAAVVEPRGARD</sequence>
<dbReference type="EMBL" id="BMXL01000012">
    <property type="protein sequence ID" value="GHD27243.1"/>
    <property type="molecule type" value="Genomic_DNA"/>
</dbReference>
<proteinExistence type="predicted"/>
<name>A0A918XDG6_9ACTN</name>
<dbReference type="SUPFAM" id="SSF54909">
    <property type="entry name" value="Dimeric alpha+beta barrel"/>
    <property type="match status" value="1"/>
</dbReference>
<gene>
    <name evidence="2" type="ORF">GCM10007147_26150</name>
</gene>
<evidence type="ECO:0000259" key="1">
    <source>
        <dbReference type="PROSITE" id="PS51725"/>
    </source>
</evidence>
<dbReference type="InterPro" id="IPR011008">
    <property type="entry name" value="Dimeric_a/b-barrel"/>
</dbReference>
<comment type="caution">
    <text evidence="2">The sequence shown here is derived from an EMBL/GenBank/DDBJ whole genome shotgun (WGS) entry which is preliminary data.</text>
</comment>
<organism evidence="2 3">
    <name type="scientific">Nocardiopsis kunsanensis</name>
    <dbReference type="NCBI Taxonomy" id="141693"/>
    <lineage>
        <taxon>Bacteria</taxon>
        <taxon>Bacillati</taxon>
        <taxon>Actinomycetota</taxon>
        <taxon>Actinomycetes</taxon>
        <taxon>Streptosporangiales</taxon>
        <taxon>Nocardiopsidaceae</taxon>
        <taxon>Nocardiopsis</taxon>
    </lineage>
</organism>
<dbReference type="PROSITE" id="PS51725">
    <property type="entry name" value="ABM"/>
    <property type="match status" value="1"/>
</dbReference>
<accession>A0A918XDG6</accession>
<evidence type="ECO:0000313" key="3">
    <source>
        <dbReference type="Proteomes" id="UP000654947"/>
    </source>
</evidence>
<dbReference type="RefSeq" id="WP_017576372.1">
    <property type="nucleotide sequence ID" value="NZ_BMXL01000012.1"/>
</dbReference>
<evidence type="ECO:0000313" key="2">
    <source>
        <dbReference type="EMBL" id="GHD27243.1"/>
    </source>
</evidence>
<keyword evidence="3" id="KW-1185">Reference proteome</keyword>
<dbReference type="Pfam" id="PF03992">
    <property type="entry name" value="ABM"/>
    <property type="match status" value="1"/>
</dbReference>
<reference evidence="2 3" key="1">
    <citation type="journal article" date="2014" name="Int. J. Syst. Evol. Microbiol.">
        <title>Complete genome sequence of Corynebacterium casei LMG S-19264T (=DSM 44701T), isolated from a smear-ripened cheese.</title>
        <authorList>
            <consortium name="US DOE Joint Genome Institute (JGI-PGF)"/>
            <person name="Walter F."/>
            <person name="Albersmeier A."/>
            <person name="Kalinowski J."/>
            <person name="Ruckert C."/>
        </authorList>
    </citation>
    <scope>NUCLEOTIDE SEQUENCE [LARGE SCALE GENOMIC DNA]</scope>
    <source>
        <strain evidence="2 3">KCTC 19473</strain>
    </source>
</reference>
<dbReference type="GO" id="GO:0004497">
    <property type="term" value="F:monooxygenase activity"/>
    <property type="evidence" value="ECO:0007669"/>
    <property type="project" value="UniProtKB-KW"/>
</dbReference>
<keyword evidence="2" id="KW-0503">Monooxygenase</keyword>
<dbReference type="Gene3D" id="3.30.70.100">
    <property type="match status" value="1"/>
</dbReference>
<dbReference type="InterPro" id="IPR007138">
    <property type="entry name" value="ABM_dom"/>
</dbReference>
<dbReference type="AlphaFoldDB" id="A0A918XDG6"/>
<dbReference type="Proteomes" id="UP000654947">
    <property type="component" value="Unassembled WGS sequence"/>
</dbReference>
<keyword evidence="2" id="KW-0560">Oxidoreductase</keyword>
<feature type="domain" description="ABM" evidence="1">
    <location>
        <begin position="7"/>
        <end position="105"/>
    </location>
</feature>
<protein>
    <submittedName>
        <fullName evidence="2">Antibiotic biosynthesis monooxygenase</fullName>
    </submittedName>
</protein>